<dbReference type="AlphaFoldDB" id="A0A183FR32"/>
<evidence type="ECO:0000313" key="2">
    <source>
        <dbReference type="Proteomes" id="UP000050761"/>
    </source>
</evidence>
<keyword evidence="2" id="KW-1185">Reference proteome</keyword>
<accession>A0A183FR32</accession>
<accession>A0A3P8CHP1</accession>
<reference evidence="3" key="2">
    <citation type="submission" date="2019-09" db="UniProtKB">
        <authorList>
            <consortium name="WormBaseParasite"/>
        </authorList>
    </citation>
    <scope>IDENTIFICATION</scope>
</reference>
<reference evidence="1 2" key="1">
    <citation type="submission" date="2018-11" db="EMBL/GenBank/DDBJ databases">
        <authorList>
            <consortium name="Pathogen Informatics"/>
        </authorList>
    </citation>
    <scope>NUCLEOTIDE SEQUENCE [LARGE SCALE GENOMIC DNA]</scope>
</reference>
<dbReference type="EMBL" id="UZAH01026703">
    <property type="protein sequence ID" value="VDO84345.1"/>
    <property type="molecule type" value="Genomic_DNA"/>
</dbReference>
<name>A0A183FR32_HELPZ</name>
<sequence>MRVSILKNFFTISVTCPITETAMTDVTFFGSPNVGEITCDNDSVFWQHLYCLLTCRVQNSPLARSEQPACEAFAEKK</sequence>
<proteinExistence type="predicted"/>
<evidence type="ECO:0000313" key="1">
    <source>
        <dbReference type="EMBL" id="VDO84345.1"/>
    </source>
</evidence>
<dbReference type="Proteomes" id="UP000050761">
    <property type="component" value="Unassembled WGS sequence"/>
</dbReference>
<evidence type="ECO:0000313" key="3">
    <source>
        <dbReference type="WBParaSite" id="HPBE_0001025501-mRNA-1"/>
    </source>
</evidence>
<organism evidence="2 3">
    <name type="scientific">Heligmosomoides polygyrus</name>
    <name type="common">Parasitic roundworm</name>
    <dbReference type="NCBI Taxonomy" id="6339"/>
    <lineage>
        <taxon>Eukaryota</taxon>
        <taxon>Metazoa</taxon>
        <taxon>Ecdysozoa</taxon>
        <taxon>Nematoda</taxon>
        <taxon>Chromadorea</taxon>
        <taxon>Rhabditida</taxon>
        <taxon>Rhabditina</taxon>
        <taxon>Rhabditomorpha</taxon>
        <taxon>Strongyloidea</taxon>
        <taxon>Heligmosomidae</taxon>
        <taxon>Heligmosomoides</taxon>
    </lineage>
</organism>
<dbReference type="WBParaSite" id="HPBE_0001025501-mRNA-1">
    <property type="protein sequence ID" value="HPBE_0001025501-mRNA-1"/>
    <property type="gene ID" value="HPBE_0001025501"/>
</dbReference>
<protein>
    <submittedName>
        <fullName evidence="3">Kazal-like domain-containing protein</fullName>
    </submittedName>
</protein>
<gene>
    <name evidence="1" type="ORF">HPBE_LOCUS10256</name>
</gene>